<dbReference type="PANTHER" id="PTHR13774:SF17">
    <property type="entry name" value="PHENAZINE BIOSYNTHESIS-LIKE DOMAIN-CONTAINING PROTEIN"/>
    <property type="match status" value="1"/>
</dbReference>
<dbReference type="Proteomes" id="UP000515211">
    <property type="component" value="Chromosome 2"/>
</dbReference>
<evidence type="ECO:0000313" key="3">
    <source>
        <dbReference type="Proteomes" id="UP000515211"/>
    </source>
</evidence>
<name>A0A6P4CGA3_ARADU</name>
<organism evidence="3 4">
    <name type="scientific">Arachis duranensis</name>
    <name type="common">Wild peanut</name>
    <dbReference type="NCBI Taxonomy" id="130453"/>
    <lineage>
        <taxon>Eukaryota</taxon>
        <taxon>Viridiplantae</taxon>
        <taxon>Streptophyta</taxon>
        <taxon>Embryophyta</taxon>
        <taxon>Tracheophyta</taxon>
        <taxon>Spermatophyta</taxon>
        <taxon>Magnoliopsida</taxon>
        <taxon>eudicotyledons</taxon>
        <taxon>Gunneridae</taxon>
        <taxon>Pentapetalae</taxon>
        <taxon>rosids</taxon>
        <taxon>fabids</taxon>
        <taxon>Fabales</taxon>
        <taxon>Fabaceae</taxon>
        <taxon>Papilionoideae</taxon>
        <taxon>50 kb inversion clade</taxon>
        <taxon>dalbergioids sensu lato</taxon>
        <taxon>Dalbergieae</taxon>
        <taxon>Pterocarpus clade</taxon>
        <taxon>Arachis</taxon>
    </lineage>
</organism>
<evidence type="ECO:0000256" key="2">
    <source>
        <dbReference type="ARBA" id="ARBA00023235"/>
    </source>
</evidence>
<evidence type="ECO:0000313" key="4">
    <source>
        <dbReference type="RefSeq" id="XP_015951004.1"/>
    </source>
</evidence>
<dbReference type="Gene3D" id="3.10.310.10">
    <property type="entry name" value="Diaminopimelate Epimerase, Chain A, domain 1"/>
    <property type="match status" value="2"/>
</dbReference>
<dbReference type="Pfam" id="PF02567">
    <property type="entry name" value="PhzC-PhzF"/>
    <property type="match status" value="1"/>
</dbReference>
<dbReference type="KEGG" id="adu:107475841"/>
<proteinExistence type="inferred from homology"/>
<dbReference type="OrthoDB" id="75169at2759"/>
<dbReference type="AlphaFoldDB" id="A0A6P4CGA3"/>
<dbReference type="SUPFAM" id="SSF54506">
    <property type="entry name" value="Diaminopimelate epimerase-like"/>
    <property type="match status" value="1"/>
</dbReference>
<dbReference type="RefSeq" id="XP_015951004.1">
    <property type="nucleotide sequence ID" value="XM_016095518.3"/>
</dbReference>
<dbReference type="GO" id="GO:0016853">
    <property type="term" value="F:isomerase activity"/>
    <property type="evidence" value="ECO:0007669"/>
    <property type="project" value="UniProtKB-KW"/>
</dbReference>
<dbReference type="InterPro" id="IPR003719">
    <property type="entry name" value="Phenazine_PhzF-like"/>
</dbReference>
<accession>A0A6P4CGA3</accession>
<keyword evidence="3" id="KW-1185">Reference proteome</keyword>
<dbReference type="GO" id="GO:0005737">
    <property type="term" value="C:cytoplasm"/>
    <property type="evidence" value="ECO:0007669"/>
    <property type="project" value="TreeGrafter"/>
</dbReference>
<protein>
    <submittedName>
        <fullName evidence="4">Uncharacterized protein LOC107475841</fullName>
    </submittedName>
</protein>
<reference evidence="4" key="2">
    <citation type="submission" date="2025-08" db="UniProtKB">
        <authorList>
            <consortium name="RefSeq"/>
        </authorList>
    </citation>
    <scope>IDENTIFICATION</scope>
    <source>
        <tissue evidence="4">Whole plant</tissue>
    </source>
</reference>
<comment type="similarity">
    <text evidence="1">Belongs to the PhzF family.</text>
</comment>
<dbReference type="GeneID" id="107475841"/>
<dbReference type="PANTHER" id="PTHR13774">
    <property type="entry name" value="PHENAZINE BIOSYNTHESIS PROTEIN"/>
    <property type="match status" value="1"/>
</dbReference>
<gene>
    <name evidence="4" type="primary">LOC107475841</name>
</gene>
<evidence type="ECO:0000256" key="1">
    <source>
        <dbReference type="ARBA" id="ARBA00008270"/>
    </source>
</evidence>
<sequence length="219" mass="23822">MQVNICAHATLAAAHTLFSSGLVDCNNVIEFVTHSGILSAKRIQATLQNSSKKDNGFYIELDFPAYPITEPNLDETSQIYEALNYCASIIDIKRTQITEDLLVVVSSGEAVRKVEPKFDAISKIPGRGVIVSGIAPPSSGFDFYSRFFCPKDGVNEDPVCGTAHCGLASYWSKKLGKCDFNAYQASERGGILNIHIDAKNQRVLLRGKAVTVMEGCLLV</sequence>
<reference evidence="3" key="1">
    <citation type="journal article" date="2016" name="Nat. Genet.">
        <title>The genome sequences of Arachis duranensis and Arachis ipaensis, the diploid ancestors of cultivated peanut.</title>
        <authorList>
            <person name="Bertioli D.J."/>
            <person name="Cannon S.B."/>
            <person name="Froenicke L."/>
            <person name="Huang G."/>
            <person name="Farmer A.D."/>
            <person name="Cannon E.K."/>
            <person name="Liu X."/>
            <person name="Gao D."/>
            <person name="Clevenger J."/>
            <person name="Dash S."/>
            <person name="Ren L."/>
            <person name="Moretzsohn M.C."/>
            <person name="Shirasawa K."/>
            <person name="Huang W."/>
            <person name="Vidigal B."/>
            <person name="Abernathy B."/>
            <person name="Chu Y."/>
            <person name="Niederhuth C.E."/>
            <person name="Umale P."/>
            <person name="Araujo A.C."/>
            <person name="Kozik A."/>
            <person name="Kim K.D."/>
            <person name="Burow M.D."/>
            <person name="Varshney R.K."/>
            <person name="Wang X."/>
            <person name="Zhang X."/>
            <person name="Barkley N."/>
            <person name="Guimaraes P.M."/>
            <person name="Isobe S."/>
            <person name="Guo B."/>
            <person name="Liao B."/>
            <person name="Stalker H.T."/>
            <person name="Schmitz R.J."/>
            <person name="Scheffler B.E."/>
            <person name="Leal-Bertioli S.C."/>
            <person name="Xun X."/>
            <person name="Jackson S.A."/>
            <person name="Michelmore R."/>
            <person name="Ozias-Akins P."/>
        </authorList>
    </citation>
    <scope>NUCLEOTIDE SEQUENCE [LARGE SCALE GENOMIC DNA]</scope>
    <source>
        <strain evidence="3">cv. V14167</strain>
    </source>
</reference>
<keyword evidence="2" id="KW-0413">Isomerase</keyword>